<comment type="caution">
    <text evidence="7">The sequence shown here is derived from an EMBL/GenBank/DDBJ whole genome shotgun (WGS) entry which is preliminary data.</text>
</comment>
<feature type="domain" description="HOOK N-terminal" evidence="6">
    <location>
        <begin position="133"/>
        <end position="180"/>
    </location>
</feature>
<gene>
    <name evidence="7" type="ORF">RDWZM_009637</name>
</gene>
<evidence type="ECO:0000256" key="3">
    <source>
        <dbReference type="ARBA" id="ARBA00023054"/>
    </source>
</evidence>
<evidence type="ECO:0000256" key="5">
    <source>
        <dbReference type="SAM" id="MobiDB-lite"/>
    </source>
</evidence>
<feature type="region of interest" description="Disordered" evidence="5">
    <location>
        <begin position="1442"/>
        <end position="1479"/>
    </location>
</feature>
<dbReference type="InterPro" id="IPR043936">
    <property type="entry name" value="HOOK_N"/>
</dbReference>
<dbReference type="SUPFAM" id="SSF116907">
    <property type="entry name" value="Hook domain"/>
    <property type="match status" value="1"/>
</dbReference>
<feature type="region of interest" description="Disordered" evidence="5">
    <location>
        <begin position="1337"/>
        <end position="1371"/>
    </location>
</feature>
<evidence type="ECO:0000259" key="6">
    <source>
        <dbReference type="Pfam" id="PF19047"/>
    </source>
</evidence>
<keyword evidence="3 4" id="KW-0175">Coiled coil</keyword>
<feature type="coiled-coil region" evidence="4">
    <location>
        <begin position="430"/>
        <end position="471"/>
    </location>
</feature>
<feature type="compositionally biased region" description="Basic and acidic residues" evidence="5">
    <location>
        <begin position="1451"/>
        <end position="1461"/>
    </location>
</feature>
<comment type="subcellular location">
    <subcellularLocation>
        <location evidence="1">Cytoplasm</location>
    </subcellularLocation>
</comment>
<dbReference type="InterPro" id="IPR036872">
    <property type="entry name" value="CH_dom_sf"/>
</dbReference>
<dbReference type="GO" id="GO:0031122">
    <property type="term" value="P:cytoplasmic microtubule organization"/>
    <property type="evidence" value="ECO:0007669"/>
    <property type="project" value="TreeGrafter"/>
</dbReference>
<dbReference type="Proteomes" id="UP001142055">
    <property type="component" value="Chromosome 3"/>
</dbReference>
<dbReference type="GO" id="GO:0051959">
    <property type="term" value="F:dynein light intermediate chain binding"/>
    <property type="evidence" value="ECO:0007669"/>
    <property type="project" value="TreeGrafter"/>
</dbReference>
<feature type="coiled-coil region" evidence="4">
    <location>
        <begin position="833"/>
        <end position="1117"/>
    </location>
</feature>
<accession>A0A9Q0M6Y7</accession>
<feature type="region of interest" description="Disordered" evidence="5">
    <location>
        <begin position="1383"/>
        <end position="1403"/>
    </location>
</feature>
<sequence>MNSNQMRETFMQSPLVTWVRTLFDDNCSDYSQLCNGLFLHKAWNQIDPHPPLPSLNINGTQCENTSLSRIRNLNLLLNNIRTFYENVLDQVLVIRLPDVANIAFNCDDDNDEHGSSIPPESPLYGLISTYCSNGNCDDLRIFLLLILGCAVQCEQKEMFIEKIKQLDIGTQHAIVECIQQITDNPESVFLVTEWTEPPSDEVDKDRLYISFVSLILRLTKERDQLYQRVVDLTCELLNHTITNNGTTNQLSDSNCTSLKNLSLSNSSLNNIVNHCDQKSHYLVELADVKGKLRRVQQELEEKNEVVVELKEVIEQNKEFCNKLRHDNLELTQEARSAKAYRDEIDILNERVRKIDRLEAETQRYRDKVIELDFFKSRVEELREDNRILGETKAMLEEQLESSRKRADKLPELEEKILKLNAFGNELNLQRELDKNQMERLIEEIAHLRQEKKSANDELSRVQLELTDLRAQIRLNNETSLTKSSEAEEGNLFDQINQDTAKRMIKLEHENQKLQNLLEDYRNNYVDIDSLLSLTDFYQKDNVSESGSTDSGFNSNKTKAQRLNELKEYIEKLKTVQNNVKSLENVKVELEKEVTELKGQLHDQCNKCELMERNYTSSCAENQKFQRIIESKNKKIEEYMSELSSIENENQKLLTNADSLKLSLRKLNDLEIEMTNLEGDKHRLEQEKKSLDKEISRLKTSIQFKDGVIDENAGKLSSFELENKKLKKDIESINQMTGKVKELEKENKDLTNATIVQRNTLTKLQEDLVNEKLRAQKYSDEFAKTLDTVRNLCMEHGLTMEPFEPLSDGNLSNAMNLCFQMTIDKCLQPKEAQIIQLQVQLEELTTANNRMQNMIDSLRRQLNVEDDASDKFSLNSLNELQRKIVCLEDESKCLRNELNVQKEMYSEMGIKSELNESKLMVANERNSELQNVNAKLQVENSLLKSQNSSLEAQTNDLHEQMAFIQDSIEKFKLKCEEYEATHRLLIVDNESLQEIHQQLTSDYDTLTNNHGTLKQSYKTLKAENKSLEEQLRAIILKHEQLVDKTNKELQCLQMKATKENVDETNYKEKLSQLSEEHKNLNEEHKRLQNEHKMLQNIYKKLRSDNNELKLKHTELQGETAECRDQMNALNVEVSKLSNYCEMVALTNNTLEVQRKKLTTQSGSLLSQYNDLLLELSNGCEKSVVDKLRELCLKKERLEKMFKEYDISIEKNMPRVSHKDSNHTDAIYGRLWEAETPPLHYVDSHHGISSTALLRQYTLCNEKDKKLFEINGTPPPRIPPRAHIPRSPLSISHLNSHETVIELTQVPNQENKMSINVSTRSPNISISRTQDNIDGNISKVQISSTGNSPHKSNSVINNSSSPSSNVNGGHFMRGSFKSNSVNYGNLMRRPLEPNSKLNGVRHGNHSPQLFHISTNRSSMTSNPIIGPSNISAVHHRTIQYNAASPTYHSDSSTSHDSEKEIEHNNNNNIISNGNTTTTPSRSRTLITNGVQSIEQLSTSTSTNGPKDNVQLSNVLNNNGDNVANTRTTPNCTNGLTNDANSNNSNSIWYEYGCV</sequence>
<dbReference type="EMBL" id="JAPWDV010000003">
    <property type="protein sequence ID" value="KAJ6218480.1"/>
    <property type="molecule type" value="Genomic_DNA"/>
</dbReference>
<feature type="coiled-coil region" evidence="4">
    <location>
        <begin position="496"/>
        <end position="530"/>
    </location>
</feature>
<dbReference type="Pfam" id="PF19047">
    <property type="entry name" value="HOOK_N"/>
    <property type="match status" value="2"/>
</dbReference>
<feature type="coiled-coil region" evidence="4">
    <location>
        <begin position="558"/>
        <end position="780"/>
    </location>
</feature>
<dbReference type="GO" id="GO:0008017">
    <property type="term" value="F:microtubule binding"/>
    <property type="evidence" value="ECO:0007669"/>
    <property type="project" value="TreeGrafter"/>
</dbReference>
<dbReference type="GO" id="GO:0005813">
    <property type="term" value="C:centrosome"/>
    <property type="evidence" value="ECO:0007669"/>
    <property type="project" value="TreeGrafter"/>
</dbReference>
<dbReference type="OMA" id="HRNSFQG"/>
<evidence type="ECO:0000256" key="2">
    <source>
        <dbReference type="ARBA" id="ARBA00022490"/>
    </source>
</evidence>
<organism evidence="7 8">
    <name type="scientific">Blomia tropicalis</name>
    <name type="common">Mite</name>
    <dbReference type="NCBI Taxonomy" id="40697"/>
    <lineage>
        <taxon>Eukaryota</taxon>
        <taxon>Metazoa</taxon>
        <taxon>Ecdysozoa</taxon>
        <taxon>Arthropoda</taxon>
        <taxon>Chelicerata</taxon>
        <taxon>Arachnida</taxon>
        <taxon>Acari</taxon>
        <taxon>Acariformes</taxon>
        <taxon>Sarcoptiformes</taxon>
        <taxon>Astigmata</taxon>
        <taxon>Glycyphagoidea</taxon>
        <taxon>Echimyopodidae</taxon>
        <taxon>Blomia</taxon>
    </lineage>
</organism>
<feature type="domain" description="HOOK N-terminal" evidence="6">
    <location>
        <begin position="14"/>
        <end position="109"/>
    </location>
</feature>
<name>A0A9Q0M6Y7_BLOTA</name>
<protein>
    <recommendedName>
        <fullName evidence="6">HOOK N-terminal domain-containing protein</fullName>
    </recommendedName>
</protein>
<evidence type="ECO:0000313" key="8">
    <source>
        <dbReference type="Proteomes" id="UP001142055"/>
    </source>
</evidence>
<feature type="compositionally biased region" description="Low complexity" evidence="5">
    <location>
        <begin position="1462"/>
        <end position="1476"/>
    </location>
</feature>
<evidence type="ECO:0000313" key="7">
    <source>
        <dbReference type="EMBL" id="KAJ6218480.1"/>
    </source>
</evidence>
<reference evidence="7" key="1">
    <citation type="submission" date="2022-12" db="EMBL/GenBank/DDBJ databases">
        <title>Genome assemblies of Blomia tropicalis.</title>
        <authorList>
            <person name="Cui Y."/>
        </authorList>
    </citation>
    <scope>NUCLEOTIDE SEQUENCE</scope>
    <source>
        <tissue evidence="7">Adult mites</tissue>
    </source>
</reference>
<dbReference type="PANTHER" id="PTHR18947">
    <property type="entry name" value="HOOK PROTEINS"/>
    <property type="match status" value="1"/>
</dbReference>
<proteinExistence type="predicted"/>
<keyword evidence="2" id="KW-0963">Cytoplasm</keyword>
<dbReference type="GO" id="GO:0005737">
    <property type="term" value="C:cytoplasm"/>
    <property type="evidence" value="ECO:0007669"/>
    <property type="project" value="UniProtKB-SubCell"/>
</dbReference>
<dbReference type="Gene3D" id="1.10.418.10">
    <property type="entry name" value="Calponin-like domain"/>
    <property type="match status" value="1"/>
</dbReference>
<dbReference type="PANTHER" id="PTHR18947:SF28">
    <property type="entry name" value="GIRDIN, ISOFORM A"/>
    <property type="match status" value="1"/>
</dbReference>
<evidence type="ECO:0000256" key="4">
    <source>
        <dbReference type="SAM" id="Coils"/>
    </source>
</evidence>
<dbReference type="GO" id="GO:0030705">
    <property type="term" value="P:cytoskeleton-dependent intracellular transport"/>
    <property type="evidence" value="ECO:0007669"/>
    <property type="project" value="InterPro"/>
</dbReference>
<feature type="compositionally biased region" description="Low complexity" evidence="5">
    <location>
        <begin position="1350"/>
        <end position="1365"/>
    </location>
</feature>
<feature type="coiled-coil region" evidence="4">
    <location>
        <begin position="285"/>
        <end position="398"/>
    </location>
</feature>
<keyword evidence="8" id="KW-1185">Reference proteome</keyword>
<dbReference type="CDD" id="cd22223">
    <property type="entry name" value="HkD_HkRP"/>
    <property type="match status" value="1"/>
</dbReference>
<feature type="compositionally biased region" description="Polar residues" evidence="5">
    <location>
        <begin position="1337"/>
        <end position="1349"/>
    </location>
</feature>
<evidence type="ECO:0000256" key="1">
    <source>
        <dbReference type="ARBA" id="ARBA00004496"/>
    </source>
</evidence>